<dbReference type="Proteomes" id="UP000515163">
    <property type="component" value="Unplaced"/>
</dbReference>
<keyword evidence="1" id="KW-0732">Signal</keyword>
<evidence type="ECO:0000256" key="1">
    <source>
        <dbReference type="SAM" id="SignalP"/>
    </source>
</evidence>
<dbReference type="GeneID" id="116289894"/>
<feature type="signal peptide" evidence="1">
    <location>
        <begin position="1"/>
        <end position="21"/>
    </location>
</feature>
<evidence type="ECO:0000313" key="3">
    <source>
        <dbReference type="RefSeq" id="XP_031552694.1"/>
    </source>
</evidence>
<feature type="chain" id="PRO_5027626933" evidence="1">
    <location>
        <begin position="22"/>
        <end position="205"/>
    </location>
</feature>
<proteinExistence type="predicted"/>
<sequence length="205" mass="23653">MRRAVVLGLALLTLLIVTVSGMQSNIEFTKRCIEQYKSVLAHYNDEKGTCTRLQIFMDCLSNKPDERGQLLDAMRYFFTQQAIFVSKLNYCPKIDYKTIKAIASHTDFAKNHNYLDSIGDEEAWDTCAIDVHKYCVKKYVTLFAKERKICDDVNSWIDCYSEEARNIGCDAEILTHFSKMLSIVGKLVIREIRRFAGMECVKMEL</sequence>
<name>A0A6P8H8C6_ACTTE</name>
<dbReference type="InParanoid" id="A0A6P8H8C6"/>
<organism evidence="2 3">
    <name type="scientific">Actinia tenebrosa</name>
    <name type="common">Australian red waratah sea anemone</name>
    <dbReference type="NCBI Taxonomy" id="6105"/>
    <lineage>
        <taxon>Eukaryota</taxon>
        <taxon>Metazoa</taxon>
        <taxon>Cnidaria</taxon>
        <taxon>Anthozoa</taxon>
        <taxon>Hexacorallia</taxon>
        <taxon>Actiniaria</taxon>
        <taxon>Actiniidae</taxon>
        <taxon>Actinia</taxon>
    </lineage>
</organism>
<dbReference type="RefSeq" id="XP_031552694.1">
    <property type="nucleotide sequence ID" value="XM_031696834.1"/>
</dbReference>
<dbReference type="KEGG" id="aten:116289894"/>
<gene>
    <name evidence="3" type="primary">LOC116289894</name>
</gene>
<accession>A0A6P8H8C6</accession>
<protein>
    <submittedName>
        <fullName evidence="3">Uncharacterized protein LOC116289894</fullName>
    </submittedName>
</protein>
<keyword evidence="2" id="KW-1185">Reference proteome</keyword>
<dbReference type="OrthoDB" id="5983599at2759"/>
<evidence type="ECO:0000313" key="2">
    <source>
        <dbReference type="Proteomes" id="UP000515163"/>
    </source>
</evidence>
<reference evidence="3" key="1">
    <citation type="submission" date="2025-08" db="UniProtKB">
        <authorList>
            <consortium name="RefSeq"/>
        </authorList>
    </citation>
    <scope>IDENTIFICATION</scope>
    <source>
        <tissue evidence="3">Tentacle</tissue>
    </source>
</reference>
<dbReference type="AlphaFoldDB" id="A0A6P8H8C6"/>